<sequence length="131" mass="14645">PLQNYDLHPLESQIPTLEDINLTIEEFVKEIGTLSPTSAPGPDGFPAILLLKTKDNIALPLSIIWRNILNKGITPKLLKTGHISPVYKKGNQGLAENYRPVALTSHVSKVFEKIVRAKIQNHLEENNLYNN</sequence>
<protein>
    <recommendedName>
        <fullName evidence="3">Reverse transcriptase domain-containing protein</fullName>
    </recommendedName>
</protein>
<evidence type="ECO:0000313" key="2">
    <source>
        <dbReference type="Proteomes" id="UP000594262"/>
    </source>
</evidence>
<dbReference type="EnsemblMetazoa" id="CLYHEMT019650.1">
    <property type="protein sequence ID" value="CLYHEMP019650.1"/>
    <property type="gene ID" value="CLYHEMG019650"/>
</dbReference>
<accession>A0A7M5X8T4</accession>
<reference evidence="1" key="1">
    <citation type="submission" date="2021-01" db="UniProtKB">
        <authorList>
            <consortium name="EnsemblMetazoa"/>
        </authorList>
    </citation>
    <scope>IDENTIFICATION</scope>
</reference>
<dbReference type="Proteomes" id="UP000594262">
    <property type="component" value="Unplaced"/>
</dbReference>
<dbReference type="PANTHER" id="PTHR33395">
    <property type="entry name" value="TRANSCRIPTASE, PUTATIVE-RELATED-RELATED"/>
    <property type="match status" value="1"/>
</dbReference>
<dbReference type="PANTHER" id="PTHR33395:SF22">
    <property type="entry name" value="REVERSE TRANSCRIPTASE DOMAIN-CONTAINING PROTEIN"/>
    <property type="match status" value="1"/>
</dbReference>
<dbReference type="OrthoDB" id="5987713at2759"/>
<evidence type="ECO:0000313" key="1">
    <source>
        <dbReference type="EnsemblMetazoa" id="CLYHEMP019650.1"/>
    </source>
</evidence>
<dbReference type="AlphaFoldDB" id="A0A7M5X8T4"/>
<organism evidence="1 2">
    <name type="scientific">Clytia hemisphaerica</name>
    <dbReference type="NCBI Taxonomy" id="252671"/>
    <lineage>
        <taxon>Eukaryota</taxon>
        <taxon>Metazoa</taxon>
        <taxon>Cnidaria</taxon>
        <taxon>Hydrozoa</taxon>
        <taxon>Hydroidolina</taxon>
        <taxon>Leptothecata</taxon>
        <taxon>Obeliida</taxon>
        <taxon>Clytiidae</taxon>
        <taxon>Clytia</taxon>
    </lineage>
</organism>
<name>A0A7M5X8T4_9CNID</name>
<proteinExistence type="predicted"/>
<evidence type="ECO:0008006" key="3">
    <source>
        <dbReference type="Google" id="ProtNLM"/>
    </source>
</evidence>
<dbReference type="GO" id="GO:0031012">
    <property type="term" value="C:extracellular matrix"/>
    <property type="evidence" value="ECO:0007669"/>
    <property type="project" value="TreeGrafter"/>
</dbReference>
<keyword evidence="2" id="KW-1185">Reference proteome</keyword>